<name>A0A379V0Z5_SALET</name>
<feature type="domain" description="RNA polymerase Rpb2" evidence="7">
    <location>
        <begin position="1"/>
        <end position="85"/>
    </location>
</feature>
<evidence type="ECO:0000259" key="8">
    <source>
        <dbReference type="Pfam" id="PF04565"/>
    </source>
</evidence>
<feature type="domain" description="RNA polymerase Rpb2" evidence="8">
    <location>
        <begin position="144"/>
        <end position="211"/>
    </location>
</feature>
<organism evidence="10 11">
    <name type="scientific">Salmonella enterica I</name>
    <dbReference type="NCBI Taxonomy" id="59201"/>
    <lineage>
        <taxon>Bacteria</taxon>
        <taxon>Pseudomonadati</taxon>
        <taxon>Pseudomonadota</taxon>
        <taxon>Gammaproteobacteria</taxon>
        <taxon>Enterobacterales</taxon>
        <taxon>Enterobacteriaceae</taxon>
        <taxon>Salmonella</taxon>
    </lineage>
</organism>
<dbReference type="AlphaFoldDB" id="A0A379V0Z5"/>
<sequence length="507" mass="56621">MRPGEPPTREAAESLFENLFFSEDRYDLSAVGRMKFNRSLLRDEIEGSGILSKDDIIDVMKKLIDIRNGKGEVDDIDHLGNRRIRSVGEMAENQFRVGLVRVERAVKERLSLGDLDTLMPQDMINAKPISAAVKEFFGSSQLSQFMDQNNPLSEITHKRRISALGPGGLTRERAGFEVRDVHPTHYGRVCPIETPEGPNIGLINSLSVYAQTNEYGFLETPYRRVVDGVVTDEIHYLSAIEEGNYVIAQANSNLDDEGHFVEDLVTCRSKGESSLFSRDQVDYMDVSTQQVVSVGASLIPFLEHDDANRALMGANMQRQAVPTLRADKPLVGTGMERAVAVDSGVTAVAKRGGTVQYVDASRIVIKVNEDEMYPGEAGIDIYNLTKYTRSNQNTCINQMPCVSLASRLNAATCWQTVRPPTSVNWRSVRTCAWRSCRGTATTSKTPSSFPSVWFRKTVSPPSTFRNWRACPVTPSWGRKRSPLISRTWVKLRSPNWMNPVSFTSARK</sequence>
<dbReference type="GO" id="GO:0032549">
    <property type="term" value="F:ribonucleoside binding"/>
    <property type="evidence" value="ECO:0007669"/>
    <property type="project" value="InterPro"/>
</dbReference>
<dbReference type="Gene3D" id="3.90.1100.10">
    <property type="match status" value="2"/>
</dbReference>
<dbReference type="FunFam" id="2.30.150.10:FF:000001">
    <property type="entry name" value="DNA-directed RNA polymerase subunit beta"/>
    <property type="match status" value="1"/>
</dbReference>
<dbReference type="EMBL" id="UGXK01000001">
    <property type="protein sequence ID" value="SUG73396.1"/>
    <property type="molecule type" value="Genomic_DNA"/>
</dbReference>
<dbReference type="InterPro" id="IPR015712">
    <property type="entry name" value="DNA-dir_RNA_pol_su2"/>
</dbReference>
<keyword evidence="3 10" id="KW-0808">Transferase</keyword>
<dbReference type="GO" id="GO:0003899">
    <property type="term" value="F:DNA-directed RNA polymerase activity"/>
    <property type="evidence" value="ECO:0007669"/>
    <property type="project" value="UniProtKB-EC"/>
</dbReference>
<dbReference type="Gene3D" id="2.40.50.100">
    <property type="match status" value="1"/>
</dbReference>
<dbReference type="InterPro" id="IPR007642">
    <property type="entry name" value="RNA_pol_Rpb2_2"/>
</dbReference>
<dbReference type="InterPro" id="IPR037034">
    <property type="entry name" value="RNA_pol_Rpb2_2_sf"/>
</dbReference>
<dbReference type="InterPro" id="IPR019462">
    <property type="entry name" value="DNA-dir_RNA_pol_bsu_external_1"/>
</dbReference>
<dbReference type="FunFam" id="2.40.50.100:FF:000006">
    <property type="entry name" value="DNA-directed RNA polymerase subunit beta"/>
    <property type="match status" value="1"/>
</dbReference>
<evidence type="ECO:0000256" key="3">
    <source>
        <dbReference type="ARBA" id="ARBA00022679"/>
    </source>
</evidence>
<gene>
    <name evidence="10" type="primary">rpoB_2</name>
    <name evidence="10" type="ORF">NCTC5798_04667</name>
</gene>
<dbReference type="Gene3D" id="3.90.1110.10">
    <property type="entry name" value="RNA polymerase Rpb2, domain 2"/>
    <property type="match status" value="1"/>
</dbReference>
<dbReference type="InterPro" id="IPR007645">
    <property type="entry name" value="RNA_pol_Rpb2_3"/>
</dbReference>
<dbReference type="GO" id="GO:0000428">
    <property type="term" value="C:DNA-directed RNA polymerase complex"/>
    <property type="evidence" value="ECO:0007669"/>
    <property type="project" value="UniProtKB-KW"/>
</dbReference>
<dbReference type="Pfam" id="PF04565">
    <property type="entry name" value="RNA_pol_Rpb2_3"/>
    <property type="match status" value="1"/>
</dbReference>
<dbReference type="GO" id="GO:0006351">
    <property type="term" value="P:DNA-templated transcription"/>
    <property type="evidence" value="ECO:0007669"/>
    <property type="project" value="InterPro"/>
</dbReference>
<evidence type="ECO:0000256" key="4">
    <source>
        <dbReference type="ARBA" id="ARBA00022695"/>
    </source>
</evidence>
<dbReference type="PANTHER" id="PTHR20856">
    <property type="entry name" value="DNA-DIRECTED RNA POLYMERASE I SUBUNIT 2"/>
    <property type="match status" value="1"/>
</dbReference>
<feature type="domain" description="DNA-directed RNA polymerase beta subunit external 1" evidence="9">
    <location>
        <begin position="222"/>
        <end position="287"/>
    </location>
</feature>
<keyword evidence="2 10" id="KW-0240">DNA-directed RNA polymerase</keyword>
<dbReference type="GO" id="GO:0003677">
    <property type="term" value="F:DNA binding"/>
    <property type="evidence" value="ECO:0007669"/>
    <property type="project" value="InterPro"/>
</dbReference>
<evidence type="ECO:0000256" key="1">
    <source>
        <dbReference type="ARBA" id="ARBA00012418"/>
    </source>
</evidence>
<protein>
    <recommendedName>
        <fullName evidence="1">DNA-directed RNA polymerase</fullName>
        <ecNumber evidence="1">2.7.7.6</ecNumber>
    </recommendedName>
</protein>
<evidence type="ECO:0000259" key="7">
    <source>
        <dbReference type="Pfam" id="PF04561"/>
    </source>
</evidence>
<dbReference type="SUPFAM" id="SSF64484">
    <property type="entry name" value="beta and beta-prime subunits of DNA dependent RNA-polymerase"/>
    <property type="match status" value="1"/>
</dbReference>
<evidence type="ECO:0000256" key="6">
    <source>
        <dbReference type="RuleBase" id="RU000434"/>
    </source>
</evidence>
<evidence type="ECO:0000256" key="2">
    <source>
        <dbReference type="ARBA" id="ARBA00022478"/>
    </source>
</evidence>
<dbReference type="Proteomes" id="UP000255534">
    <property type="component" value="Unassembled WGS sequence"/>
</dbReference>
<accession>A0A379V0Z5</accession>
<evidence type="ECO:0000313" key="11">
    <source>
        <dbReference type="Proteomes" id="UP000255534"/>
    </source>
</evidence>
<dbReference type="Pfam" id="PF04561">
    <property type="entry name" value="RNA_pol_Rpb2_2"/>
    <property type="match status" value="1"/>
</dbReference>
<evidence type="ECO:0000259" key="9">
    <source>
        <dbReference type="Pfam" id="PF10385"/>
    </source>
</evidence>
<keyword evidence="4 10" id="KW-0548">Nucleotidyltransferase</keyword>
<reference evidence="10 11" key="1">
    <citation type="submission" date="2018-06" db="EMBL/GenBank/DDBJ databases">
        <authorList>
            <consortium name="Pathogen Informatics"/>
            <person name="Doyle S."/>
        </authorList>
    </citation>
    <scope>NUCLEOTIDE SEQUENCE [LARGE SCALE GENOMIC DNA]</scope>
    <source>
        <strain evidence="10 11">NCTC5798</strain>
    </source>
</reference>
<dbReference type="Pfam" id="PF10385">
    <property type="entry name" value="RNA_pol_Rpb2_45"/>
    <property type="match status" value="1"/>
</dbReference>
<proteinExistence type="inferred from homology"/>
<comment type="similarity">
    <text evidence="6">Belongs to the RNA polymerase beta chain family.</text>
</comment>
<keyword evidence="5" id="KW-0804">Transcription</keyword>
<dbReference type="EC" id="2.7.7.6" evidence="1"/>
<evidence type="ECO:0000256" key="5">
    <source>
        <dbReference type="ARBA" id="ARBA00023163"/>
    </source>
</evidence>
<evidence type="ECO:0000313" key="10">
    <source>
        <dbReference type="EMBL" id="SUG73396.1"/>
    </source>
</evidence>